<dbReference type="EMBL" id="RCNR01000004">
    <property type="protein sequence ID" value="MUH34862.1"/>
    <property type="molecule type" value="Genomic_DNA"/>
</dbReference>
<sequence>MKNRKFSFALVVFAMTALVVSCSDDDVETVTVTETETVEVDSSLPIGDLTVARSGNLTAESGTPTEGLVELGVDTESTNFVHFDDDFMTELGTGTVGIFLSTSETFTADPGNGNPDLMLIGNVQGNGEMFIKLDAAPDAKYTHIILWCATANIPFGNVQLQ</sequence>
<protein>
    <recommendedName>
        <fullName evidence="4">Electron transfer DM13</fullName>
    </recommendedName>
</protein>
<proteinExistence type="predicted"/>
<dbReference type="Proteomes" id="UP000540519">
    <property type="component" value="Unassembled WGS sequence"/>
</dbReference>
<keyword evidence="3" id="KW-1185">Reference proteome</keyword>
<name>A0A7X2ZR56_9FLAO</name>
<dbReference type="RefSeq" id="WP_155598830.1">
    <property type="nucleotide sequence ID" value="NZ_RCNR01000004.1"/>
</dbReference>
<evidence type="ECO:0000313" key="2">
    <source>
        <dbReference type="EMBL" id="MUH34862.1"/>
    </source>
</evidence>
<dbReference type="OrthoDB" id="884433at2"/>
<evidence type="ECO:0000256" key="1">
    <source>
        <dbReference type="SAM" id="SignalP"/>
    </source>
</evidence>
<comment type="caution">
    <text evidence="2">The sequence shown here is derived from an EMBL/GenBank/DDBJ whole genome shotgun (WGS) entry which is preliminary data.</text>
</comment>
<evidence type="ECO:0000313" key="3">
    <source>
        <dbReference type="Proteomes" id="UP000540519"/>
    </source>
</evidence>
<feature type="signal peptide" evidence="1">
    <location>
        <begin position="1"/>
        <end position="22"/>
    </location>
</feature>
<reference evidence="2 3" key="1">
    <citation type="journal article" date="2019" name="Mar. Drugs">
        <title>Comparative Genomics and CAZyme Genome Repertoires of Marine Zobellia amurskyensis KMM 3526(T) and Zobellia laminariae KMM 3676(T).</title>
        <authorList>
            <person name="Chernysheva N."/>
            <person name="Bystritskaya E."/>
            <person name="Stenkova A."/>
            <person name="Golovkin I."/>
            <person name="Nedashkovskaya O."/>
            <person name="Isaeva M."/>
        </authorList>
    </citation>
    <scope>NUCLEOTIDE SEQUENCE [LARGE SCALE GENOMIC DNA]</scope>
    <source>
        <strain evidence="2 3">KMM 3526</strain>
    </source>
</reference>
<gene>
    <name evidence="2" type="ORF">D9O36_03325</name>
</gene>
<evidence type="ECO:0008006" key="4">
    <source>
        <dbReference type="Google" id="ProtNLM"/>
    </source>
</evidence>
<accession>A0A7X2ZR56</accession>
<dbReference type="PROSITE" id="PS51257">
    <property type="entry name" value="PROKAR_LIPOPROTEIN"/>
    <property type="match status" value="1"/>
</dbReference>
<keyword evidence="1" id="KW-0732">Signal</keyword>
<dbReference type="AlphaFoldDB" id="A0A7X2ZR56"/>
<organism evidence="2 3">
    <name type="scientific">Zobellia amurskyensis</name>
    <dbReference type="NCBI Taxonomy" id="248905"/>
    <lineage>
        <taxon>Bacteria</taxon>
        <taxon>Pseudomonadati</taxon>
        <taxon>Bacteroidota</taxon>
        <taxon>Flavobacteriia</taxon>
        <taxon>Flavobacteriales</taxon>
        <taxon>Flavobacteriaceae</taxon>
        <taxon>Zobellia</taxon>
    </lineage>
</organism>
<feature type="chain" id="PRO_5031216232" description="Electron transfer DM13" evidence="1">
    <location>
        <begin position="23"/>
        <end position="161"/>
    </location>
</feature>